<protein>
    <submittedName>
        <fullName evidence="3">Carbohydrate porin</fullName>
    </submittedName>
</protein>
<keyword evidence="4" id="KW-1185">Reference proteome</keyword>
<reference evidence="3" key="1">
    <citation type="submission" date="2023-07" db="EMBL/GenBank/DDBJ databases">
        <title>The extreme plant-growth-promoting properties of Pantoea phytobeneficialis PF55 revealed by functional and genomic analysis.</title>
        <authorList>
            <person name="Nascimento F.X."/>
            <person name="Marcio R.J."/>
        </authorList>
    </citation>
    <scope>NUCLEOTIDE SEQUENCE</scope>
    <source>
        <strain evidence="3">PF55</strain>
    </source>
</reference>
<proteinExistence type="inferred from homology"/>
<evidence type="ECO:0000313" key="3">
    <source>
        <dbReference type="EMBL" id="MDO6406020.1"/>
    </source>
</evidence>
<dbReference type="InterPro" id="IPR052932">
    <property type="entry name" value="OprB_Porin"/>
</dbReference>
<dbReference type="EMBL" id="JAUOOM010000003">
    <property type="protein sequence ID" value="MDO6406020.1"/>
    <property type="molecule type" value="Genomic_DNA"/>
</dbReference>
<dbReference type="InterPro" id="IPR038673">
    <property type="entry name" value="OprB_sf"/>
</dbReference>
<name>A0ABT8XRE8_9GAMM</name>
<dbReference type="Gene3D" id="2.40.160.180">
    <property type="entry name" value="Carbohydrate-selective porin OprB"/>
    <property type="match status" value="1"/>
</dbReference>
<dbReference type="Pfam" id="PF04966">
    <property type="entry name" value="OprB"/>
    <property type="match status" value="1"/>
</dbReference>
<evidence type="ECO:0000256" key="2">
    <source>
        <dbReference type="RuleBase" id="RU363072"/>
    </source>
</evidence>
<dbReference type="PANTHER" id="PTHR37944:SF1">
    <property type="entry name" value="PORIN B"/>
    <property type="match status" value="1"/>
</dbReference>
<evidence type="ECO:0000256" key="1">
    <source>
        <dbReference type="ARBA" id="ARBA00008769"/>
    </source>
</evidence>
<accession>A0ABT8XRE8</accession>
<evidence type="ECO:0000313" key="4">
    <source>
        <dbReference type="Proteomes" id="UP001171299"/>
    </source>
</evidence>
<dbReference type="Proteomes" id="UP001171299">
    <property type="component" value="Unassembled WGS sequence"/>
</dbReference>
<gene>
    <name evidence="3" type="ORF">Q3404_05460</name>
</gene>
<comment type="caution">
    <text evidence="3">The sequence shown here is derived from an EMBL/GenBank/DDBJ whole genome shotgun (WGS) entry which is preliminary data.</text>
</comment>
<dbReference type="InterPro" id="IPR007049">
    <property type="entry name" value="Carb-sel_porin_OprB"/>
</dbReference>
<dbReference type="PANTHER" id="PTHR37944">
    <property type="entry name" value="PORIN B"/>
    <property type="match status" value="1"/>
</dbReference>
<sequence length="427" mass="47806">MLVMASPYGFAAAAPFSSDSPWMLGDWDGQRTALQQQGIDFNVNYVMESAANLAGGYQSSTTARYTDQWMFSTHLDLEKLLGWQDTDFQATVTDRNGQNLSEQVANPKAPMLSSVQEVYGRGQTWRLTQFWLRSGFFNDHVNLKLGRATVGEDFGTIESHFQNLALGPGIPGKSRSDRWMNWPVSQWMGRLQLNITPDVYVKVGFYNQNDDNDNRGSGFHFSVNHSDGNLVPVEIGWQPKLGADALQGNYRLGAYYSSAQGGVYHSWQHGQYGDTAHGYGAYAIVQQQLFALQHDNHRSLSLTLSQVMHDKRTSKLDYTQTVALSWKGLFATRPQDEIGLGMARLHVNSAYSRMLERENEENSAQSVNDATYLPVIRGSEYDYELYYSWNASSWLTLRPNLQYVVAPGADSSVKDAFIGGITASLTF</sequence>
<comment type="similarity">
    <text evidence="1 2">Belongs to the OprB family.</text>
</comment>
<organism evidence="3 4">
    <name type="scientific">Pantoea phytobeneficialis</name>
    <dbReference type="NCBI Taxonomy" id="2052056"/>
    <lineage>
        <taxon>Bacteria</taxon>
        <taxon>Pseudomonadati</taxon>
        <taxon>Pseudomonadota</taxon>
        <taxon>Gammaproteobacteria</taxon>
        <taxon>Enterobacterales</taxon>
        <taxon>Erwiniaceae</taxon>
        <taxon>Pantoea</taxon>
    </lineage>
</organism>